<sequence>MCVAYKVLRTLLLSILALALLCSAVQAVTLTVTVKDYESGSYLSGASVYVSGTYVGKTGSSGTYDYSHSLTSDFSLKVTKSGYADWSDWIDYDDTSVTVRVKKTTVDLAVVVYDADTVKPISGIRVAITAKGSGNVESERTNSAGKAVFDVDASETYTVAIDADDYESLEREVEMDGETRTVQFWLYPAGRFAFRVLDAQDQSPIAGAEISIGGTVKGVTGSEGTLATVLDQGRSYQVKVTHTSYQEYLQEVYIGEDAVVTDIFLKKATYPVFISVFDEETRPVEGATVTVDGSHAGVTDRYGRLSLGQVVGGSHTVAVKADGYTSWEGTCTPGATGADLAVELASVPVSLSVLTEDADHAALSGVTIGVNGASQGVTAADGRLVLSLKPGTYNISGSREGYLTAYADRTLAVGSSGESAILTLKPEGPAPIVVGAAALLLIVLLLAGVVVTRRIRMAGRRRRPGQKGF</sequence>
<dbReference type="Pfam" id="PF13620">
    <property type="entry name" value="CarboxypepD_reg"/>
    <property type="match status" value="1"/>
</dbReference>
<evidence type="ECO:0000259" key="2">
    <source>
        <dbReference type="Pfam" id="PF08308"/>
    </source>
</evidence>
<dbReference type="Pfam" id="PF08308">
    <property type="entry name" value="PEGA"/>
    <property type="match status" value="1"/>
</dbReference>
<dbReference type="GO" id="GO:0030246">
    <property type="term" value="F:carbohydrate binding"/>
    <property type="evidence" value="ECO:0007669"/>
    <property type="project" value="InterPro"/>
</dbReference>
<dbReference type="EMBL" id="DSBY01000292">
    <property type="protein sequence ID" value="HDS63890.1"/>
    <property type="molecule type" value="Genomic_DNA"/>
</dbReference>
<proteinExistence type="predicted"/>
<accession>A0A831PSZ3</accession>
<dbReference type="InterPro" id="IPR013229">
    <property type="entry name" value="PEGA"/>
</dbReference>
<dbReference type="Gene3D" id="2.60.40.1120">
    <property type="entry name" value="Carboxypeptidase-like, regulatory domain"/>
    <property type="match status" value="4"/>
</dbReference>
<feature type="transmembrane region" description="Helical" evidence="1">
    <location>
        <begin position="432"/>
        <end position="452"/>
    </location>
</feature>
<evidence type="ECO:0000313" key="3">
    <source>
        <dbReference type="EMBL" id="HDS63890.1"/>
    </source>
</evidence>
<dbReference type="InterPro" id="IPR008969">
    <property type="entry name" value="CarboxyPept-like_regulatory"/>
</dbReference>
<evidence type="ECO:0000256" key="1">
    <source>
        <dbReference type="SAM" id="Phobius"/>
    </source>
</evidence>
<name>A0A831PSZ3_9EURY</name>
<dbReference type="Proteomes" id="UP000885648">
    <property type="component" value="Unassembled WGS sequence"/>
</dbReference>
<comment type="caution">
    <text evidence="3">The sequence shown here is derived from an EMBL/GenBank/DDBJ whole genome shotgun (WGS) entry which is preliminary data.</text>
</comment>
<keyword evidence="1" id="KW-0812">Transmembrane</keyword>
<reference evidence="3" key="1">
    <citation type="journal article" date="2020" name="mSystems">
        <title>Genome- and Community-Level Interaction Insights into Carbon Utilization and Element Cycling Functions of Hydrothermarchaeota in Hydrothermal Sediment.</title>
        <authorList>
            <person name="Zhou Z."/>
            <person name="Liu Y."/>
            <person name="Xu W."/>
            <person name="Pan J."/>
            <person name="Luo Z.H."/>
            <person name="Li M."/>
        </authorList>
    </citation>
    <scope>NUCLEOTIDE SEQUENCE</scope>
    <source>
        <strain evidence="3">SpSt-1183</strain>
    </source>
</reference>
<keyword evidence="1" id="KW-1133">Transmembrane helix</keyword>
<dbReference type="SUPFAM" id="SSF49464">
    <property type="entry name" value="Carboxypeptidase regulatory domain-like"/>
    <property type="match status" value="3"/>
</dbReference>
<dbReference type="SUPFAM" id="SSF49452">
    <property type="entry name" value="Starch-binding domain-like"/>
    <property type="match status" value="1"/>
</dbReference>
<organism evidence="3">
    <name type="scientific">Methanofollis liminatans</name>
    <dbReference type="NCBI Taxonomy" id="2201"/>
    <lineage>
        <taxon>Archaea</taxon>
        <taxon>Methanobacteriati</taxon>
        <taxon>Methanobacteriota</taxon>
        <taxon>Stenosarchaea group</taxon>
        <taxon>Methanomicrobia</taxon>
        <taxon>Methanomicrobiales</taxon>
        <taxon>Methanomicrobiaceae</taxon>
        <taxon>Methanofollis</taxon>
    </lineage>
</organism>
<dbReference type="AlphaFoldDB" id="A0A831PSZ3"/>
<feature type="domain" description="PEGA" evidence="2">
    <location>
        <begin position="285"/>
        <end position="334"/>
    </location>
</feature>
<protein>
    <submittedName>
        <fullName evidence="3">PEGA domain-containing protein</fullName>
    </submittedName>
</protein>
<gene>
    <name evidence="3" type="ORF">ENN52_07215</name>
</gene>
<keyword evidence="1" id="KW-0472">Membrane</keyword>
<dbReference type="InterPro" id="IPR013784">
    <property type="entry name" value="Carb-bd-like_fold"/>
</dbReference>